<protein>
    <submittedName>
        <fullName evidence="3">Bax inhibitor-1/YccA family protein</fullName>
    </submittedName>
</protein>
<keyword evidence="2" id="KW-0812">Transmembrane</keyword>
<evidence type="ECO:0000313" key="3">
    <source>
        <dbReference type="EMBL" id="QDQ97097.1"/>
    </source>
</evidence>
<feature type="transmembrane region" description="Helical" evidence="2">
    <location>
        <begin position="200"/>
        <end position="222"/>
    </location>
</feature>
<dbReference type="OrthoDB" id="116480at2"/>
<keyword evidence="4" id="KW-1185">Reference proteome</keyword>
<reference evidence="3 4" key="2">
    <citation type="submission" date="2019-07" db="EMBL/GenBank/DDBJ databases">
        <authorList>
            <person name="Huang Y."/>
        </authorList>
    </citation>
    <scope>NUCLEOTIDE SEQUENCE [LARGE SCALE GENOMIC DNA]</scope>
    <source>
        <strain evidence="3 4">HY188</strain>
    </source>
</reference>
<feature type="region of interest" description="Disordered" evidence="1">
    <location>
        <begin position="31"/>
        <end position="63"/>
    </location>
</feature>
<evidence type="ECO:0000313" key="4">
    <source>
        <dbReference type="Proteomes" id="UP000317344"/>
    </source>
</evidence>
<dbReference type="KEGG" id="toy:FO059_06830"/>
<dbReference type="Proteomes" id="UP000317344">
    <property type="component" value="Chromosome"/>
</dbReference>
<gene>
    <name evidence="3" type="ORF">FO059_06830</name>
</gene>
<dbReference type="RefSeq" id="WP_143907448.1">
    <property type="nucleotide sequence ID" value="NZ_CP041765.1"/>
</dbReference>
<dbReference type="Pfam" id="PF12811">
    <property type="entry name" value="BaxI_1"/>
    <property type="match status" value="1"/>
</dbReference>
<reference evidence="3 4" key="1">
    <citation type="submission" date="2019-07" db="EMBL/GenBank/DDBJ databases">
        <title>Tomitella cavernea sp. nov., an actinomycete isolated from soil.</title>
        <authorList>
            <person name="Cheng J."/>
        </authorList>
    </citation>
    <scope>NUCLEOTIDE SEQUENCE [LARGE SCALE GENOMIC DNA]</scope>
    <source>
        <strain evidence="3 4">HY188</strain>
    </source>
</reference>
<dbReference type="PIRSF" id="PIRSF009160">
    <property type="entry name" value="UCP009160"/>
    <property type="match status" value="1"/>
</dbReference>
<keyword evidence="2" id="KW-0472">Membrane</keyword>
<feature type="transmembrane region" description="Helical" evidence="2">
    <location>
        <begin position="273"/>
        <end position="295"/>
    </location>
</feature>
<dbReference type="PANTHER" id="PTHR41282">
    <property type="entry name" value="CONSERVED TRANSMEMBRANE PROTEIN-RELATED"/>
    <property type="match status" value="1"/>
</dbReference>
<feature type="transmembrane region" description="Helical" evidence="2">
    <location>
        <begin position="234"/>
        <end position="252"/>
    </location>
</feature>
<dbReference type="InterPro" id="IPR010539">
    <property type="entry name" value="BaxI_1-like"/>
</dbReference>
<evidence type="ECO:0000256" key="2">
    <source>
        <dbReference type="SAM" id="Phobius"/>
    </source>
</evidence>
<feature type="transmembrane region" description="Helical" evidence="2">
    <location>
        <begin position="75"/>
        <end position="97"/>
    </location>
</feature>
<dbReference type="PANTHER" id="PTHR41282:SF1">
    <property type="entry name" value="CONSERVED TRANSMEMBRANE PROTEIN-RELATED"/>
    <property type="match status" value="1"/>
</dbReference>
<dbReference type="AlphaFoldDB" id="A0A516X251"/>
<evidence type="ECO:0000256" key="1">
    <source>
        <dbReference type="SAM" id="MobiDB-lite"/>
    </source>
</evidence>
<feature type="compositionally biased region" description="Low complexity" evidence="1">
    <location>
        <begin position="39"/>
        <end position="60"/>
    </location>
</feature>
<feature type="transmembrane region" description="Helical" evidence="2">
    <location>
        <begin position="167"/>
        <end position="188"/>
    </location>
</feature>
<organism evidence="3 4">
    <name type="scientific">Tomitella fengzijianii</name>
    <dbReference type="NCBI Taxonomy" id="2597660"/>
    <lineage>
        <taxon>Bacteria</taxon>
        <taxon>Bacillati</taxon>
        <taxon>Actinomycetota</taxon>
        <taxon>Actinomycetes</taxon>
        <taxon>Mycobacteriales</taxon>
        <taxon>Tomitella</taxon>
    </lineage>
</organism>
<dbReference type="EMBL" id="CP041765">
    <property type="protein sequence ID" value="QDQ97097.1"/>
    <property type="molecule type" value="Genomic_DNA"/>
</dbReference>
<feature type="transmembrane region" description="Helical" evidence="2">
    <location>
        <begin position="132"/>
        <end position="155"/>
    </location>
</feature>
<accession>A0A516X251</accession>
<proteinExistence type="predicted"/>
<keyword evidence="2" id="KW-1133">Transmembrane helix</keyword>
<feature type="transmembrane region" description="Helical" evidence="2">
    <location>
        <begin position="103"/>
        <end position="125"/>
    </location>
</feature>
<name>A0A516X251_9ACTN</name>
<sequence>MRQSSNPVFKDLNKEYGRYATFGGNAAGGAPQVGRAATGQYPQGQHPQAGQYPGQPAPEQYRAEPSGRAMTIDDIVTKTAMTLGVLTIAAVISFVLVNGNESLAMPLTFGGMIVGLGLSLFAIFTRRTDKPALVLAYAAAEGVFLGAISYLFANIAIGEGGPPGNTIIVQAVVGTFGVFFGMLVVYKTGAIRVTPKFTKMIVGALFGVLALMVVNLIASFFIDGGLGLRDGGPIAIIFSLVCIGLAAMSFLIDFDEADKLIRMGAPEKTAWSVSFGLTVTLVWLYLEILRLLSYFSSD</sequence>